<sequence>MNIVRLRCLPVCLLGRRSLCARRDNSAHFANTAPNFYAFPTFPARVFGGESLWSWPSPQNHGPTPLSITVDHFAL</sequence>
<name>A0A9P9BIB8_9PEZI</name>
<comment type="caution">
    <text evidence="1">The sequence shown here is derived from an EMBL/GenBank/DDBJ whole genome shotgun (WGS) entry which is preliminary data.</text>
</comment>
<protein>
    <submittedName>
        <fullName evidence="1">Uncharacterized protein</fullName>
    </submittedName>
</protein>
<evidence type="ECO:0000313" key="2">
    <source>
        <dbReference type="Proteomes" id="UP000756346"/>
    </source>
</evidence>
<dbReference type="RefSeq" id="XP_046004363.1">
    <property type="nucleotide sequence ID" value="XM_046163035.1"/>
</dbReference>
<reference evidence="1" key="1">
    <citation type="journal article" date="2021" name="Nat. Commun.">
        <title>Genetic determinants of endophytism in the Arabidopsis root mycobiome.</title>
        <authorList>
            <person name="Mesny F."/>
            <person name="Miyauchi S."/>
            <person name="Thiergart T."/>
            <person name="Pickel B."/>
            <person name="Atanasova L."/>
            <person name="Karlsson M."/>
            <person name="Huettel B."/>
            <person name="Barry K.W."/>
            <person name="Haridas S."/>
            <person name="Chen C."/>
            <person name="Bauer D."/>
            <person name="Andreopoulos W."/>
            <person name="Pangilinan J."/>
            <person name="LaButti K."/>
            <person name="Riley R."/>
            <person name="Lipzen A."/>
            <person name="Clum A."/>
            <person name="Drula E."/>
            <person name="Henrissat B."/>
            <person name="Kohler A."/>
            <person name="Grigoriev I.V."/>
            <person name="Martin F.M."/>
            <person name="Hacquard S."/>
        </authorList>
    </citation>
    <scope>NUCLEOTIDE SEQUENCE</scope>
    <source>
        <strain evidence="1">MPI-CAGE-CH-0230</strain>
    </source>
</reference>
<accession>A0A9P9BIB8</accession>
<dbReference type="AlphaFoldDB" id="A0A9P9BIB8"/>
<evidence type="ECO:0000313" key="1">
    <source>
        <dbReference type="EMBL" id="KAH7010878.1"/>
    </source>
</evidence>
<organism evidence="1 2">
    <name type="scientific">Microdochium trichocladiopsis</name>
    <dbReference type="NCBI Taxonomy" id="1682393"/>
    <lineage>
        <taxon>Eukaryota</taxon>
        <taxon>Fungi</taxon>
        <taxon>Dikarya</taxon>
        <taxon>Ascomycota</taxon>
        <taxon>Pezizomycotina</taxon>
        <taxon>Sordariomycetes</taxon>
        <taxon>Xylariomycetidae</taxon>
        <taxon>Xylariales</taxon>
        <taxon>Microdochiaceae</taxon>
        <taxon>Microdochium</taxon>
    </lineage>
</organism>
<dbReference type="Proteomes" id="UP000756346">
    <property type="component" value="Unassembled WGS sequence"/>
</dbReference>
<dbReference type="GeneID" id="70192581"/>
<keyword evidence="2" id="KW-1185">Reference proteome</keyword>
<proteinExistence type="predicted"/>
<gene>
    <name evidence="1" type="ORF">B0I36DRAFT_56841</name>
</gene>
<dbReference type="EMBL" id="JAGTJQ010000016">
    <property type="protein sequence ID" value="KAH7010878.1"/>
    <property type="molecule type" value="Genomic_DNA"/>
</dbReference>